<dbReference type="InterPro" id="IPR050834">
    <property type="entry name" value="Glycosyltransf_2"/>
</dbReference>
<protein>
    <submittedName>
        <fullName evidence="6">Glycosyltransferase</fullName>
    </submittedName>
</protein>
<evidence type="ECO:0000256" key="2">
    <source>
        <dbReference type="ARBA" id="ARBA00022676"/>
    </source>
</evidence>
<gene>
    <name evidence="5" type="ORF">DV706_00180</name>
    <name evidence="6" type="ORF">DV706_17090</name>
</gene>
<evidence type="ECO:0000256" key="3">
    <source>
        <dbReference type="ARBA" id="ARBA00022679"/>
    </source>
</evidence>
<dbReference type="RefSeq" id="WP_006067711.1">
    <property type="nucleotide sequence ID" value="NZ_CP031305.1"/>
</dbReference>
<evidence type="ECO:0000313" key="6">
    <source>
        <dbReference type="EMBL" id="QCC56273.1"/>
    </source>
</evidence>
<sequence length="336" mass="38530">MDDPALSVVMPTYNAAEYLRSAIDSILAQTFSDFELVIVNDGSTDGTHSIIESYDDDRIQTVRLETNSGIPTARNRGIEKARGEYVACHDSDDRSHRTRFERQARYLDANKGVAAVGTGALLVDESGDRIARRRVAADPSLSDLVDVNHFVHGSMIVRRSALEEVGYYHEWFELAEDYELVLRLADRYDVRNIDEPLYEQQIRTDSAYGSSLEKIWLYDLLAVKKLKKPEDWLELKRIVDRDGVRAARQYLSREELTDYHRKVARERLRYGYPKEAQDHVRQAVSFSKPSPMLCVLYSLSFFPPTITKRTAKAYRRYFLNPRLRLANARVAARAAG</sequence>
<dbReference type="EMBL" id="CP031305">
    <property type="protein sequence ID" value="QCC53034.1"/>
    <property type="molecule type" value="Genomic_DNA"/>
</dbReference>
<keyword evidence="6" id="KW-0614">Plasmid</keyword>
<evidence type="ECO:0000313" key="5">
    <source>
        <dbReference type="EMBL" id="QCC53034.1"/>
    </source>
</evidence>
<geneLocation type="plasmid" evidence="6">
    <name>unnamed1</name>
</geneLocation>
<dbReference type="KEGG" id="nbg:DV706_17090"/>
<comment type="similarity">
    <text evidence="1">Belongs to the glycosyltransferase 2 family.</text>
</comment>
<dbReference type="PANTHER" id="PTHR43685:SF5">
    <property type="entry name" value="GLYCOSYLTRANSFERASE EPSE-RELATED"/>
    <property type="match status" value="1"/>
</dbReference>
<dbReference type="GO" id="GO:0016757">
    <property type="term" value="F:glycosyltransferase activity"/>
    <property type="evidence" value="ECO:0007669"/>
    <property type="project" value="UniProtKB-KW"/>
</dbReference>
<dbReference type="SUPFAM" id="SSF53448">
    <property type="entry name" value="Nucleotide-diphospho-sugar transferases"/>
    <property type="match status" value="1"/>
</dbReference>
<dbReference type="Gene3D" id="3.90.550.10">
    <property type="entry name" value="Spore Coat Polysaccharide Biosynthesis Protein SpsA, Chain A"/>
    <property type="match status" value="1"/>
</dbReference>
<dbReference type="InterPro" id="IPR001173">
    <property type="entry name" value="Glyco_trans_2-like"/>
</dbReference>
<dbReference type="EMBL" id="CP031306">
    <property type="protein sequence ID" value="QCC56273.1"/>
    <property type="molecule type" value="Genomic_DNA"/>
</dbReference>
<dbReference type="Proteomes" id="UP000296822">
    <property type="component" value="Plasmid unnamed1"/>
</dbReference>
<proteinExistence type="inferred from homology"/>
<dbReference type="Proteomes" id="UP000296822">
    <property type="component" value="Chromosome"/>
</dbReference>
<keyword evidence="2" id="KW-0328">Glycosyltransferase</keyword>
<name>A0A4D6HQX2_9EURY</name>
<evidence type="ECO:0000256" key="1">
    <source>
        <dbReference type="ARBA" id="ARBA00006739"/>
    </source>
</evidence>
<evidence type="ECO:0000259" key="4">
    <source>
        <dbReference type="Pfam" id="PF00535"/>
    </source>
</evidence>
<keyword evidence="3 6" id="KW-0808">Transferase</keyword>
<dbReference type="PANTHER" id="PTHR43685">
    <property type="entry name" value="GLYCOSYLTRANSFERASE"/>
    <property type="match status" value="1"/>
</dbReference>
<accession>A0A4D6HQX2</accession>
<dbReference type="InterPro" id="IPR029044">
    <property type="entry name" value="Nucleotide-diphossugar_trans"/>
</dbReference>
<dbReference type="AlphaFoldDB" id="A0A4D6HQX2"/>
<reference evidence="6 7" key="1">
    <citation type="journal article" date="2019" name="Nat. Commun.">
        <title>A new type of DNA phosphorothioation-based antiviral system in archaea.</title>
        <authorList>
            <person name="Xiong L."/>
            <person name="Liu S."/>
            <person name="Chen S."/>
            <person name="Xiao Y."/>
            <person name="Zhu B."/>
            <person name="Gao Y."/>
            <person name="Zhang Y."/>
            <person name="Chen B."/>
            <person name="Luo J."/>
            <person name="Deng Z."/>
            <person name="Chen X."/>
            <person name="Wang L."/>
            <person name="Chen S."/>
        </authorList>
    </citation>
    <scope>NUCLEOTIDE SEQUENCE [LARGE SCALE GENOMIC DNA]</scope>
    <source>
        <strain evidence="6 7">JCM 10635</strain>
        <plasmid evidence="6 7">unnamed1</plasmid>
    </source>
</reference>
<dbReference type="Pfam" id="PF00535">
    <property type="entry name" value="Glycos_transf_2"/>
    <property type="match status" value="1"/>
</dbReference>
<organism evidence="6 7">
    <name type="scientific">Natronorubrum bangense</name>
    <dbReference type="NCBI Taxonomy" id="61858"/>
    <lineage>
        <taxon>Archaea</taxon>
        <taxon>Methanobacteriati</taxon>
        <taxon>Methanobacteriota</taxon>
        <taxon>Stenosarchaea group</taxon>
        <taxon>Halobacteria</taxon>
        <taxon>Halobacteriales</taxon>
        <taxon>Natrialbaceae</taxon>
        <taxon>Natronorubrum</taxon>
    </lineage>
</organism>
<dbReference type="KEGG" id="nbg:DV706_00180"/>
<evidence type="ECO:0000313" key="7">
    <source>
        <dbReference type="Proteomes" id="UP000296822"/>
    </source>
</evidence>
<feature type="domain" description="Glycosyltransferase 2-like" evidence="4">
    <location>
        <begin position="7"/>
        <end position="165"/>
    </location>
</feature>
<dbReference type="GeneID" id="39852992"/>